<keyword evidence="15" id="KW-1185">Reference proteome</keyword>
<dbReference type="PANTHER" id="PTHR18952:SF141">
    <property type="entry name" value="CARBONIC ANHYDRASE"/>
    <property type="match status" value="1"/>
</dbReference>
<comment type="similarity">
    <text evidence="3 12">Belongs to the alpha-carbonic anhydrase family.</text>
</comment>
<evidence type="ECO:0000256" key="9">
    <source>
        <dbReference type="ARBA" id="ARBA00022837"/>
    </source>
</evidence>
<comment type="subcellular location">
    <subcellularLocation>
        <location evidence="2">Secreted</location>
        <location evidence="2">Extracellular space</location>
        <location evidence="2">Extracellular matrix</location>
    </subcellularLocation>
</comment>
<comment type="function">
    <text evidence="12">Reversible hydration of carbon dioxide.</text>
</comment>
<evidence type="ECO:0000256" key="7">
    <source>
        <dbReference type="ARBA" id="ARBA00022737"/>
    </source>
</evidence>
<keyword evidence="9" id="KW-0106">Calcium</keyword>
<evidence type="ECO:0000256" key="3">
    <source>
        <dbReference type="ARBA" id="ARBA00010718"/>
    </source>
</evidence>
<feature type="domain" description="Alpha-carbonic anhydrase" evidence="13">
    <location>
        <begin position="38"/>
        <end position="296"/>
    </location>
</feature>
<dbReference type="AlphaFoldDB" id="A0AAV2IPM4"/>
<dbReference type="InterPro" id="IPR001148">
    <property type="entry name" value="CA_dom"/>
</dbReference>
<evidence type="ECO:0000256" key="10">
    <source>
        <dbReference type="ARBA" id="ARBA00023239"/>
    </source>
</evidence>
<dbReference type="EMBL" id="CAXITT010001335">
    <property type="protein sequence ID" value="CAL1548410.1"/>
    <property type="molecule type" value="Genomic_DNA"/>
</dbReference>
<gene>
    <name evidence="14" type="ORF">GSLYS_00021727001</name>
</gene>
<evidence type="ECO:0000259" key="13">
    <source>
        <dbReference type="PROSITE" id="PS51144"/>
    </source>
</evidence>
<dbReference type="InterPro" id="IPR023561">
    <property type="entry name" value="Carbonic_anhydrase_a-class"/>
</dbReference>
<evidence type="ECO:0000313" key="14">
    <source>
        <dbReference type="EMBL" id="CAL1548410.1"/>
    </source>
</evidence>
<evidence type="ECO:0000313" key="15">
    <source>
        <dbReference type="Proteomes" id="UP001497497"/>
    </source>
</evidence>
<evidence type="ECO:0000256" key="2">
    <source>
        <dbReference type="ARBA" id="ARBA00004498"/>
    </source>
</evidence>
<dbReference type="Pfam" id="PF00194">
    <property type="entry name" value="Carb_anhydrase"/>
    <property type="match status" value="1"/>
</dbReference>
<evidence type="ECO:0000256" key="8">
    <source>
        <dbReference type="ARBA" id="ARBA00022833"/>
    </source>
</evidence>
<evidence type="ECO:0000256" key="1">
    <source>
        <dbReference type="ARBA" id="ARBA00001947"/>
    </source>
</evidence>
<keyword evidence="10 12" id="KW-0456">Lyase</keyword>
<dbReference type="InterPro" id="IPR036398">
    <property type="entry name" value="CA_dom_sf"/>
</dbReference>
<dbReference type="SUPFAM" id="SSF51069">
    <property type="entry name" value="Carbonic anhydrase"/>
    <property type="match status" value="1"/>
</dbReference>
<dbReference type="PANTHER" id="PTHR18952">
    <property type="entry name" value="CARBONIC ANHYDRASE"/>
    <property type="match status" value="1"/>
</dbReference>
<dbReference type="InterPro" id="IPR018338">
    <property type="entry name" value="Carbonic_anhydrase_a-class_CS"/>
</dbReference>
<dbReference type="GO" id="GO:0005737">
    <property type="term" value="C:cytoplasm"/>
    <property type="evidence" value="ECO:0007669"/>
    <property type="project" value="TreeGrafter"/>
</dbReference>
<name>A0AAV2IPM4_LYMST</name>
<keyword evidence="8 12" id="KW-0862">Zinc</keyword>
<dbReference type="EC" id="4.2.1.1" evidence="4 12"/>
<reference evidence="14 15" key="1">
    <citation type="submission" date="2024-04" db="EMBL/GenBank/DDBJ databases">
        <authorList>
            <consortium name="Genoscope - CEA"/>
            <person name="William W."/>
        </authorList>
    </citation>
    <scope>NUCLEOTIDE SEQUENCE [LARGE SCALE GENOMIC DNA]</scope>
</reference>
<dbReference type="Gene3D" id="3.10.200.10">
    <property type="entry name" value="Alpha carbonic anhydrase"/>
    <property type="match status" value="1"/>
</dbReference>
<proteinExistence type="inferred from homology"/>
<keyword evidence="5" id="KW-0272">Extracellular matrix</keyword>
<protein>
    <recommendedName>
        <fullName evidence="4 12">Carbonic anhydrase</fullName>
        <ecNumber evidence="4 12">4.2.1.1</ecNumber>
    </recommendedName>
</protein>
<dbReference type="SMART" id="SM01057">
    <property type="entry name" value="Carb_anhydrase"/>
    <property type="match status" value="1"/>
</dbReference>
<dbReference type="PROSITE" id="PS00162">
    <property type="entry name" value="ALPHA_CA_1"/>
    <property type="match status" value="1"/>
</dbReference>
<comment type="caution">
    <text evidence="14">The sequence shown here is derived from an EMBL/GenBank/DDBJ whole genome shotgun (WGS) entry which is preliminary data.</text>
</comment>
<keyword evidence="5" id="KW-0964">Secreted</keyword>
<evidence type="ECO:0000256" key="12">
    <source>
        <dbReference type="RuleBase" id="RU367011"/>
    </source>
</evidence>
<keyword evidence="7" id="KW-0677">Repeat</keyword>
<evidence type="ECO:0000256" key="4">
    <source>
        <dbReference type="ARBA" id="ARBA00012925"/>
    </source>
</evidence>
<comment type="catalytic activity">
    <reaction evidence="11 12">
        <text>hydrogencarbonate + H(+) = CO2 + H2O</text>
        <dbReference type="Rhea" id="RHEA:10748"/>
        <dbReference type="ChEBI" id="CHEBI:15377"/>
        <dbReference type="ChEBI" id="CHEBI:15378"/>
        <dbReference type="ChEBI" id="CHEBI:16526"/>
        <dbReference type="ChEBI" id="CHEBI:17544"/>
        <dbReference type="EC" id="4.2.1.1"/>
    </reaction>
</comment>
<dbReference type="Proteomes" id="UP001497497">
    <property type="component" value="Unassembled WGS sequence"/>
</dbReference>
<keyword evidence="6 12" id="KW-0479">Metal-binding</keyword>
<organism evidence="14 15">
    <name type="scientific">Lymnaea stagnalis</name>
    <name type="common">Great pond snail</name>
    <name type="synonym">Helix stagnalis</name>
    <dbReference type="NCBI Taxonomy" id="6523"/>
    <lineage>
        <taxon>Eukaryota</taxon>
        <taxon>Metazoa</taxon>
        <taxon>Spiralia</taxon>
        <taxon>Lophotrochozoa</taxon>
        <taxon>Mollusca</taxon>
        <taxon>Gastropoda</taxon>
        <taxon>Heterobranchia</taxon>
        <taxon>Euthyneura</taxon>
        <taxon>Panpulmonata</taxon>
        <taxon>Hygrophila</taxon>
        <taxon>Lymnaeoidea</taxon>
        <taxon>Lymnaeidae</taxon>
        <taxon>Lymnaea</taxon>
    </lineage>
</organism>
<dbReference type="PROSITE" id="PS51144">
    <property type="entry name" value="ALPHA_CA_2"/>
    <property type="match status" value="1"/>
</dbReference>
<accession>A0AAV2IPM4</accession>
<evidence type="ECO:0000256" key="5">
    <source>
        <dbReference type="ARBA" id="ARBA00022530"/>
    </source>
</evidence>
<dbReference type="GO" id="GO:0008270">
    <property type="term" value="F:zinc ion binding"/>
    <property type="evidence" value="ECO:0007669"/>
    <property type="project" value="UniProtKB-UniRule"/>
</dbReference>
<comment type="cofactor">
    <cofactor evidence="1 12">
        <name>Zn(2+)</name>
        <dbReference type="ChEBI" id="CHEBI:29105"/>
    </cofactor>
</comment>
<evidence type="ECO:0000256" key="6">
    <source>
        <dbReference type="ARBA" id="ARBA00022723"/>
    </source>
</evidence>
<sequence>MTSWCLHNCLARKKGKVSPEKKKKSNKTNTTAATVPTMHWGYDHENGPDTWKDTFPEAGGPRQSPVDIDPSKALFDKALVNNPLIINYLPESNLIVENNGHSYKANINAESTISGGPLGNSLYRLVQFHFHWGHDDRCGSEHTVKGKMYPSELHLVHYNTAKYRDFNEAVSQPDGLAVIGVFIKVGTVDHDAFKVLSDNAGRVKCKSFKTETGLDLNPKSLLPGNISNYWTYEGSLTTPPCCESVQWIVLQEPISVSPEQIRALRNLCCDENGSKRIINNYRPPLPIGERELRASFQ</sequence>
<evidence type="ECO:0000256" key="11">
    <source>
        <dbReference type="ARBA" id="ARBA00048348"/>
    </source>
</evidence>
<dbReference type="GO" id="GO:0004089">
    <property type="term" value="F:carbonate dehydratase activity"/>
    <property type="evidence" value="ECO:0007669"/>
    <property type="project" value="UniProtKB-UniRule"/>
</dbReference>